<dbReference type="PANTHER" id="PTHR13312:SF0">
    <property type="entry name" value="UBIQUITIN THIOESTERASE OTU1"/>
    <property type="match status" value="1"/>
</dbReference>
<organism evidence="8">
    <name type="scientific">Heterosigma akashiwo</name>
    <name type="common">Chromophytic alga</name>
    <name type="synonym">Heterosigma carterae</name>
    <dbReference type="NCBI Taxonomy" id="2829"/>
    <lineage>
        <taxon>Eukaryota</taxon>
        <taxon>Sar</taxon>
        <taxon>Stramenopiles</taxon>
        <taxon>Ochrophyta</taxon>
        <taxon>Raphidophyceae</taxon>
        <taxon>Chattonellales</taxon>
        <taxon>Chattonellaceae</taxon>
        <taxon>Heterosigma</taxon>
    </lineage>
</organism>
<keyword evidence="6" id="KW-0963">Cytoplasm</keyword>
<feature type="domain" description="C2H2-type" evidence="7">
    <location>
        <begin position="103"/>
        <end position="125"/>
    </location>
</feature>
<dbReference type="PROSITE" id="PS00028">
    <property type="entry name" value="ZINC_FINGER_C2H2_1"/>
    <property type="match status" value="1"/>
</dbReference>
<dbReference type="PANTHER" id="PTHR13312">
    <property type="entry name" value="HIV-INDUCED PROTEIN-7-LIKE PROTEASE"/>
    <property type="match status" value="1"/>
</dbReference>
<proteinExistence type="predicted"/>
<dbReference type="InterPro" id="IPR013087">
    <property type="entry name" value="Znf_C2H2_type"/>
</dbReference>
<evidence type="ECO:0000256" key="5">
    <source>
        <dbReference type="ARBA" id="ARBA00022807"/>
    </source>
</evidence>
<keyword evidence="5 6" id="KW-0788">Thiol protease</keyword>
<comment type="subcellular location">
    <subcellularLocation>
        <location evidence="6">Cytoplasm</location>
    </subcellularLocation>
</comment>
<dbReference type="GO" id="GO:0036503">
    <property type="term" value="P:ERAD pathway"/>
    <property type="evidence" value="ECO:0007669"/>
    <property type="project" value="TreeGrafter"/>
</dbReference>
<evidence type="ECO:0000256" key="2">
    <source>
        <dbReference type="ARBA" id="ARBA00022670"/>
    </source>
</evidence>
<evidence type="ECO:0000259" key="7">
    <source>
        <dbReference type="PROSITE" id="PS00028"/>
    </source>
</evidence>
<evidence type="ECO:0000256" key="4">
    <source>
        <dbReference type="ARBA" id="ARBA00022801"/>
    </source>
</evidence>
<dbReference type="Pfam" id="PF24560">
    <property type="entry name" value="zf-C2H2_OTU1_C"/>
    <property type="match status" value="1"/>
</dbReference>
<comment type="function">
    <text evidence="6">Hydrolase that can remove conjugated ubiquitin from proteins and may therefore play an important regulatory role at the level of protein turnover by preventing degradation.</text>
</comment>
<evidence type="ECO:0000256" key="6">
    <source>
        <dbReference type="RuleBase" id="RU367104"/>
    </source>
</evidence>
<comment type="catalytic activity">
    <reaction evidence="1 6">
        <text>Thiol-dependent hydrolysis of ester, thioester, amide, peptide and isopeptide bonds formed by the C-terminal Gly of ubiquitin (a 76-residue protein attached to proteins as an intracellular targeting signal).</text>
        <dbReference type="EC" id="3.4.19.12"/>
    </reaction>
</comment>
<keyword evidence="3 6" id="KW-0833">Ubl conjugation pathway</keyword>
<dbReference type="GO" id="GO:0005634">
    <property type="term" value="C:nucleus"/>
    <property type="evidence" value="ECO:0007669"/>
    <property type="project" value="TreeGrafter"/>
</dbReference>
<evidence type="ECO:0000256" key="1">
    <source>
        <dbReference type="ARBA" id="ARBA00000707"/>
    </source>
</evidence>
<name>A0A7S3XT64_HETAK</name>
<dbReference type="GO" id="GO:0004843">
    <property type="term" value="F:cysteine-type deubiquitinase activity"/>
    <property type="evidence" value="ECO:0007669"/>
    <property type="project" value="UniProtKB-UniRule"/>
</dbReference>
<dbReference type="GO" id="GO:0030968">
    <property type="term" value="P:endoplasmic reticulum unfolded protein response"/>
    <property type="evidence" value="ECO:0007669"/>
    <property type="project" value="TreeGrafter"/>
</dbReference>
<keyword evidence="2" id="KW-0645">Protease</keyword>
<dbReference type="EC" id="3.4.19.12" evidence="6"/>
<dbReference type="EMBL" id="HBIU01022185">
    <property type="protein sequence ID" value="CAE0631638.1"/>
    <property type="molecule type" value="Transcribed_RNA"/>
</dbReference>
<dbReference type="GO" id="GO:0005829">
    <property type="term" value="C:cytosol"/>
    <property type="evidence" value="ECO:0007669"/>
    <property type="project" value="TreeGrafter"/>
</dbReference>
<evidence type="ECO:0000256" key="3">
    <source>
        <dbReference type="ARBA" id="ARBA00022786"/>
    </source>
</evidence>
<accession>A0A7S3XT64</accession>
<keyword evidence="4 6" id="KW-0378">Hydrolase</keyword>
<gene>
    <name evidence="8" type="ORF">HAKA00212_LOCUS10343</name>
</gene>
<dbReference type="GO" id="GO:0016579">
    <property type="term" value="P:protein deubiquitination"/>
    <property type="evidence" value="ECO:0007669"/>
    <property type="project" value="TreeGrafter"/>
</dbReference>
<reference evidence="8" key="1">
    <citation type="submission" date="2021-01" db="EMBL/GenBank/DDBJ databases">
        <authorList>
            <person name="Corre E."/>
            <person name="Pelletier E."/>
            <person name="Niang G."/>
            <person name="Scheremetjew M."/>
            <person name="Finn R."/>
            <person name="Kale V."/>
            <person name="Holt S."/>
            <person name="Cochrane G."/>
            <person name="Meng A."/>
            <person name="Brown T."/>
            <person name="Cohen L."/>
        </authorList>
    </citation>
    <scope>NUCLEOTIDE SEQUENCE</scope>
    <source>
        <strain evidence="8">CCMP3107</strain>
    </source>
</reference>
<dbReference type="AlphaFoldDB" id="A0A7S3XT64"/>
<protein>
    <recommendedName>
        <fullName evidence="6">Ubiquitin thioesterase OTU</fullName>
        <ecNumber evidence="6">3.4.19.12</ecNumber>
    </recommendedName>
</protein>
<sequence length="131" mass="14379">MCDYTVIIVKFFASEIVVVDIQSLNTYKYGSEFNQRAFLLYDGVHYDAMAEALESQGEKKSEDTDVTVFDSSDESRISAALDVAAELKARNQFVNLAGCDLKCLVCGRGLKGQAGALEHARATSHQNFGQI</sequence>
<dbReference type="Gene3D" id="3.90.70.80">
    <property type="match status" value="1"/>
</dbReference>
<dbReference type="InterPro" id="IPR057766">
    <property type="entry name" value="Znf-C2H2_OTU1-like_C"/>
</dbReference>
<evidence type="ECO:0000313" key="8">
    <source>
        <dbReference type="EMBL" id="CAE0631638.1"/>
    </source>
</evidence>